<evidence type="ECO:0000313" key="9">
    <source>
        <dbReference type="Proteomes" id="UP000000254"/>
    </source>
</evidence>
<keyword evidence="3" id="KW-0479">Metal-binding</keyword>
<dbReference type="SUPFAM" id="SSF51735">
    <property type="entry name" value="NAD(P)-binding Rossmann-fold domains"/>
    <property type="match status" value="1"/>
</dbReference>
<dbReference type="Pfam" id="PF08240">
    <property type="entry name" value="ADH_N"/>
    <property type="match status" value="1"/>
</dbReference>
<comment type="similarity">
    <text evidence="2">Belongs to the zinc-containing alcohol dehydrogenase family.</text>
</comment>
<gene>
    <name evidence="8" type="ordered locus">Smar_1072</name>
</gene>
<proteinExistence type="inferred from homology"/>
<evidence type="ECO:0000256" key="3">
    <source>
        <dbReference type="ARBA" id="ARBA00022723"/>
    </source>
</evidence>
<evidence type="ECO:0000259" key="7">
    <source>
        <dbReference type="Pfam" id="PF08240"/>
    </source>
</evidence>
<keyword evidence="4" id="KW-0862">Zinc</keyword>
<dbReference type="GeneID" id="4907489"/>
<name>A3DNG0_STAMF</name>
<comment type="cofactor">
    <cofactor evidence="1">
        <name>Zn(2+)</name>
        <dbReference type="ChEBI" id="CHEBI:29105"/>
    </cofactor>
</comment>
<feature type="domain" description="Alcohol dehydrogenase-like N-terminal" evidence="7">
    <location>
        <begin position="30"/>
        <end position="138"/>
    </location>
</feature>
<sequence>MKAMVLYEPKPVEKNPLKLSDVDIRDPRGDEVLLEISCCGVCRTDLHIVEGELKPIKLPLIPGHQVVARVKEVGENVDNVSKGMRVGVPWLYWACGKCKYCRRGLENLCDHALFTGYSVDGGYAEYMIAKKDFVHPLPNTHDDCKAAPLLCAGAVGYRALRLTGLVDKRDGILGLFGFGASAHLILQAAKALGLTVYVFTHSPWKIEYAYKLGADWAGDTKETPPNKLDAAIVFAPVSWVFIEALKKLDKGGRVVLGEIYMSPIEKLDYKLLWLEREVKTTANVTRRDVREFLDIASKYRIYPDITIYKLEEANKALQDLKHGKIKGQAVLKIK</sequence>
<dbReference type="NCBIfam" id="TIGR02822">
    <property type="entry name" value="adh_fam_2"/>
    <property type="match status" value="1"/>
</dbReference>
<evidence type="ECO:0000256" key="4">
    <source>
        <dbReference type="ARBA" id="ARBA00022833"/>
    </source>
</evidence>
<evidence type="ECO:0000256" key="1">
    <source>
        <dbReference type="ARBA" id="ARBA00001947"/>
    </source>
</evidence>
<dbReference type="InterPro" id="IPR014187">
    <property type="entry name" value="ADH_Zn_typ-2"/>
</dbReference>
<dbReference type="STRING" id="399550.Smar_1072"/>
<dbReference type="InterPro" id="IPR013149">
    <property type="entry name" value="ADH-like_C"/>
</dbReference>
<feature type="domain" description="Alcohol dehydrogenase-like C-terminal" evidence="6">
    <location>
        <begin position="183"/>
        <end position="296"/>
    </location>
</feature>
<keyword evidence="5" id="KW-0560">Oxidoreductase</keyword>
<reference evidence="8 9" key="2">
    <citation type="journal article" date="2009" name="Stand. Genomic Sci.">
        <title>Complete genome sequence of Staphylothermus marinus Stetter and Fiala 1986 type strain F1.</title>
        <authorList>
            <person name="Anderson I.J."/>
            <person name="Sun H."/>
            <person name="Lapidus A."/>
            <person name="Copeland A."/>
            <person name="Glavina Del Rio T."/>
            <person name="Tice H."/>
            <person name="Dalin E."/>
            <person name="Lucas S."/>
            <person name="Barry K."/>
            <person name="Land M."/>
            <person name="Richardson P."/>
            <person name="Huber H."/>
            <person name="Kyrpides N.C."/>
        </authorList>
    </citation>
    <scope>NUCLEOTIDE SEQUENCE [LARGE SCALE GENOMIC DNA]</scope>
    <source>
        <strain evidence="9">ATCC 43588 / DSM 3639 / JCM 9404 / F1</strain>
    </source>
</reference>
<dbReference type="PANTHER" id="PTHR42940:SF8">
    <property type="entry name" value="VACUOLAR PROTEIN SORTING-ASSOCIATED PROTEIN 11"/>
    <property type="match status" value="1"/>
</dbReference>
<dbReference type="Proteomes" id="UP000000254">
    <property type="component" value="Chromosome"/>
</dbReference>
<dbReference type="Gene3D" id="3.90.180.10">
    <property type="entry name" value="Medium-chain alcohol dehydrogenases, catalytic domain"/>
    <property type="match status" value="1"/>
</dbReference>
<dbReference type="EMBL" id="CP000575">
    <property type="protein sequence ID" value="ABN70170.1"/>
    <property type="molecule type" value="Genomic_DNA"/>
</dbReference>
<reference evidence="9" key="1">
    <citation type="journal article" date="2009" name="BMC Genomics">
        <title>The complete genome sequence of Staphylothermus marinus reveals differences in sulfur metabolism among heterotrophic Crenarchaeota.</title>
        <authorList>
            <person name="Anderson I.J."/>
            <person name="Dharmarajan L."/>
            <person name="Rodriguez J."/>
            <person name="Hooper S."/>
            <person name="Porat I."/>
            <person name="Ulrich L.E."/>
            <person name="Elkins J.G."/>
            <person name="Mavromatis K."/>
            <person name="Sun H."/>
            <person name="Land M."/>
            <person name="Lapidus A."/>
            <person name="Lucas S."/>
            <person name="Barry K."/>
            <person name="Huber H."/>
            <person name="Zhulin I.B."/>
            <person name="Whitman W.B."/>
            <person name="Mukhopadhyay B."/>
            <person name="Woese C."/>
            <person name="Bristow J."/>
            <person name="Kyrpides N."/>
        </authorList>
    </citation>
    <scope>NUCLEOTIDE SEQUENCE [LARGE SCALE GENOMIC DNA]</scope>
    <source>
        <strain evidence="9">ATCC 43588 / DSM 3639 / JCM 9404 / F1</strain>
    </source>
</reference>
<dbReference type="KEGG" id="smr:Smar_1072"/>
<evidence type="ECO:0000313" key="8">
    <source>
        <dbReference type="EMBL" id="ABN70170.1"/>
    </source>
</evidence>
<organism evidence="8 9">
    <name type="scientific">Staphylothermus marinus (strain ATCC 43588 / DSM 3639 / JCM 9404 / F1)</name>
    <dbReference type="NCBI Taxonomy" id="399550"/>
    <lineage>
        <taxon>Archaea</taxon>
        <taxon>Thermoproteota</taxon>
        <taxon>Thermoprotei</taxon>
        <taxon>Desulfurococcales</taxon>
        <taxon>Desulfurococcaceae</taxon>
        <taxon>Staphylothermus</taxon>
    </lineage>
</organism>
<dbReference type="OrthoDB" id="8709at2157"/>
<dbReference type="AlphaFoldDB" id="A3DNG0"/>
<dbReference type="CDD" id="cd08298">
    <property type="entry name" value="CAD2"/>
    <property type="match status" value="1"/>
</dbReference>
<dbReference type="HOGENOM" id="CLU_026673_20_7_2"/>
<dbReference type="InterPro" id="IPR036291">
    <property type="entry name" value="NAD(P)-bd_dom_sf"/>
</dbReference>
<dbReference type="Pfam" id="PF00107">
    <property type="entry name" value="ADH_zinc_N"/>
    <property type="match status" value="1"/>
</dbReference>
<dbReference type="GO" id="GO:0004022">
    <property type="term" value="F:alcohol dehydrogenase (NAD+) activity"/>
    <property type="evidence" value="ECO:0007669"/>
    <property type="project" value="TreeGrafter"/>
</dbReference>
<dbReference type="SUPFAM" id="SSF50129">
    <property type="entry name" value="GroES-like"/>
    <property type="match status" value="1"/>
</dbReference>
<dbReference type="InterPro" id="IPR011032">
    <property type="entry name" value="GroES-like_sf"/>
</dbReference>
<dbReference type="InterPro" id="IPR013154">
    <property type="entry name" value="ADH-like_N"/>
</dbReference>
<dbReference type="PANTHER" id="PTHR42940">
    <property type="entry name" value="ALCOHOL DEHYDROGENASE 1-RELATED"/>
    <property type="match status" value="1"/>
</dbReference>
<evidence type="ECO:0000256" key="5">
    <source>
        <dbReference type="ARBA" id="ARBA00023002"/>
    </source>
</evidence>
<dbReference type="GO" id="GO:0046872">
    <property type="term" value="F:metal ion binding"/>
    <property type="evidence" value="ECO:0007669"/>
    <property type="project" value="UniProtKB-KW"/>
</dbReference>
<dbReference type="eggNOG" id="arCOG01455">
    <property type="taxonomic scope" value="Archaea"/>
</dbReference>
<protein>
    <submittedName>
        <fullName evidence="8">Alcohol dehydrogenase GroES domain protein</fullName>
    </submittedName>
</protein>
<dbReference type="Gene3D" id="3.40.50.720">
    <property type="entry name" value="NAD(P)-binding Rossmann-like Domain"/>
    <property type="match status" value="1"/>
</dbReference>
<dbReference type="RefSeq" id="WP_011839361.1">
    <property type="nucleotide sequence ID" value="NC_009033.1"/>
</dbReference>
<keyword evidence="9" id="KW-1185">Reference proteome</keyword>
<accession>A3DNG0</accession>
<dbReference type="GO" id="GO:0005737">
    <property type="term" value="C:cytoplasm"/>
    <property type="evidence" value="ECO:0007669"/>
    <property type="project" value="TreeGrafter"/>
</dbReference>
<evidence type="ECO:0000259" key="6">
    <source>
        <dbReference type="Pfam" id="PF00107"/>
    </source>
</evidence>
<evidence type="ECO:0000256" key="2">
    <source>
        <dbReference type="ARBA" id="ARBA00008072"/>
    </source>
</evidence>